<gene>
    <name evidence="4" type="ORF">C7M84_015617</name>
</gene>
<protein>
    <submittedName>
        <fullName evidence="4">Uncharacterized protein</fullName>
    </submittedName>
</protein>
<sequence>MAKALWKISLAVLLVFGSGGASGKEVCFESETKEFTCSEPVLTFNNTGQGIDLALGGHGKGGLPSLPIPIHQTPHGLNISSVMIPDEGKVEFRIKENFVEVKNAGSWESVFKGEKGKIGFYKFSAPPDARICVTCNTEDIFDKNSAPTEIPEQNSTPDHHNTEQNIFTTENRDQDTLATENGERENTSAPDNREQNPSATENGERNTFATENTEHRKSGGIVTAASAKEEDKADNRSWWWLLLIPACLILAVYLFTRHRQSSRYSVRRALESEAAERKGDGTPGIKLTNEEEGKIE</sequence>
<evidence type="ECO:0000313" key="5">
    <source>
        <dbReference type="Proteomes" id="UP000283509"/>
    </source>
</evidence>
<evidence type="ECO:0000256" key="3">
    <source>
        <dbReference type="SAM" id="SignalP"/>
    </source>
</evidence>
<feature type="compositionally biased region" description="Polar residues" evidence="1">
    <location>
        <begin position="195"/>
        <end position="211"/>
    </location>
</feature>
<feature type="transmembrane region" description="Helical" evidence="2">
    <location>
        <begin position="238"/>
        <end position="256"/>
    </location>
</feature>
<dbReference type="OrthoDB" id="6369052at2759"/>
<feature type="compositionally biased region" description="Basic and acidic residues" evidence="1">
    <location>
        <begin position="170"/>
        <end position="194"/>
    </location>
</feature>
<evidence type="ECO:0000256" key="2">
    <source>
        <dbReference type="SAM" id="Phobius"/>
    </source>
</evidence>
<evidence type="ECO:0000313" key="4">
    <source>
        <dbReference type="EMBL" id="ROT66350.1"/>
    </source>
</evidence>
<proteinExistence type="predicted"/>
<keyword evidence="3" id="KW-0732">Signal</keyword>
<name>A0A3R7PC32_PENVA</name>
<evidence type="ECO:0000256" key="1">
    <source>
        <dbReference type="SAM" id="MobiDB-lite"/>
    </source>
</evidence>
<keyword evidence="2" id="KW-0472">Membrane</keyword>
<reference evidence="4 5" key="1">
    <citation type="submission" date="2018-04" db="EMBL/GenBank/DDBJ databases">
        <authorList>
            <person name="Zhang X."/>
            <person name="Yuan J."/>
            <person name="Li F."/>
            <person name="Xiang J."/>
        </authorList>
    </citation>
    <scope>NUCLEOTIDE SEQUENCE [LARGE SCALE GENOMIC DNA]</scope>
    <source>
        <tissue evidence="4">Muscle</tissue>
    </source>
</reference>
<dbReference type="Proteomes" id="UP000283509">
    <property type="component" value="Unassembled WGS sequence"/>
</dbReference>
<accession>A0A3R7PC32</accession>
<keyword evidence="2" id="KW-0812">Transmembrane</keyword>
<feature type="region of interest" description="Disordered" evidence="1">
    <location>
        <begin position="272"/>
        <end position="296"/>
    </location>
</feature>
<organism evidence="4 5">
    <name type="scientific">Penaeus vannamei</name>
    <name type="common">Whiteleg shrimp</name>
    <name type="synonym">Litopenaeus vannamei</name>
    <dbReference type="NCBI Taxonomy" id="6689"/>
    <lineage>
        <taxon>Eukaryota</taxon>
        <taxon>Metazoa</taxon>
        <taxon>Ecdysozoa</taxon>
        <taxon>Arthropoda</taxon>
        <taxon>Crustacea</taxon>
        <taxon>Multicrustacea</taxon>
        <taxon>Malacostraca</taxon>
        <taxon>Eumalacostraca</taxon>
        <taxon>Eucarida</taxon>
        <taxon>Decapoda</taxon>
        <taxon>Dendrobranchiata</taxon>
        <taxon>Penaeoidea</taxon>
        <taxon>Penaeidae</taxon>
        <taxon>Penaeus</taxon>
    </lineage>
</organism>
<feature type="compositionally biased region" description="Polar residues" evidence="1">
    <location>
        <begin position="145"/>
        <end position="156"/>
    </location>
</feature>
<comment type="caution">
    <text evidence="4">The sequence shown here is derived from an EMBL/GenBank/DDBJ whole genome shotgun (WGS) entry which is preliminary data.</text>
</comment>
<reference evidence="4 5" key="2">
    <citation type="submission" date="2019-01" db="EMBL/GenBank/DDBJ databases">
        <title>The decoding of complex shrimp genome reveals the adaptation for benthos swimmer, frequently molting mechanism and breeding impact on genome.</title>
        <authorList>
            <person name="Sun Y."/>
            <person name="Gao Y."/>
            <person name="Yu Y."/>
        </authorList>
    </citation>
    <scope>NUCLEOTIDE SEQUENCE [LARGE SCALE GENOMIC DNA]</scope>
    <source>
        <tissue evidence="4">Muscle</tissue>
    </source>
</reference>
<dbReference type="EMBL" id="QCYY01002950">
    <property type="protein sequence ID" value="ROT66350.1"/>
    <property type="molecule type" value="Genomic_DNA"/>
</dbReference>
<feature type="chain" id="PRO_5018621843" evidence="3">
    <location>
        <begin position="24"/>
        <end position="296"/>
    </location>
</feature>
<keyword evidence="2" id="KW-1133">Transmembrane helix</keyword>
<feature type="region of interest" description="Disordered" evidence="1">
    <location>
        <begin position="142"/>
        <end position="228"/>
    </location>
</feature>
<dbReference type="AlphaFoldDB" id="A0A3R7PC32"/>
<feature type="signal peptide" evidence="3">
    <location>
        <begin position="1"/>
        <end position="23"/>
    </location>
</feature>
<keyword evidence="5" id="KW-1185">Reference proteome</keyword>